<reference evidence="1 2" key="1">
    <citation type="submission" date="2020-08" db="EMBL/GenBank/DDBJ databases">
        <title>A Genomic Blueprint of the Chicken Gut Microbiome.</title>
        <authorList>
            <person name="Gilroy R."/>
            <person name="Ravi A."/>
            <person name="Getino M."/>
            <person name="Pursley I."/>
            <person name="Horton D.L."/>
            <person name="Alikhan N.-F."/>
            <person name="Baker D."/>
            <person name="Gharbi K."/>
            <person name="Hall N."/>
            <person name="Watson M."/>
            <person name="Adriaenssens E.M."/>
            <person name="Foster-Nyarko E."/>
            <person name="Jarju S."/>
            <person name="Secka A."/>
            <person name="Antonio M."/>
            <person name="Oren A."/>
            <person name="Chaudhuri R."/>
            <person name="La Ragione R.M."/>
            <person name="Hildebrand F."/>
            <person name="Pallen M.J."/>
        </authorList>
    </citation>
    <scope>NUCLEOTIDE SEQUENCE [LARGE SCALE GENOMIC DNA]</scope>
    <source>
        <strain evidence="1 2">N37</strain>
    </source>
</reference>
<accession>A0ABR8YR44</accession>
<protein>
    <submittedName>
        <fullName evidence="1">Uncharacterized protein</fullName>
    </submittedName>
</protein>
<name>A0ABR8YR44_9CLOT</name>
<dbReference type="Proteomes" id="UP000627166">
    <property type="component" value="Unassembled WGS sequence"/>
</dbReference>
<proteinExistence type="predicted"/>
<comment type="caution">
    <text evidence="1">The sequence shown here is derived from an EMBL/GenBank/DDBJ whole genome shotgun (WGS) entry which is preliminary data.</text>
</comment>
<dbReference type="EMBL" id="JACSQB010000048">
    <property type="protein sequence ID" value="MBD8046700.1"/>
    <property type="molecule type" value="Genomic_DNA"/>
</dbReference>
<gene>
    <name evidence="1" type="ORF">H9637_06520</name>
</gene>
<keyword evidence="2" id="KW-1185">Reference proteome</keyword>
<evidence type="ECO:0000313" key="2">
    <source>
        <dbReference type="Proteomes" id="UP000627166"/>
    </source>
</evidence>
<evidence type="ECO:0000313" key="1">
    <source>
        <dbReference type="EMBL" id="MBD8046700.1"/>
    </source>
</evidence>
<sequence length="94" mass="10546">MLQNAWLESNGKIAKRGQGISKDNPAIALYEDPIHKFISGRQRTLGLNKKNLAGASWRQNVLDNIQIMKEAGVPRDKIAELAKQTRRFAIDNGF</sequence>
<organism evidence="1 2">
    <name type="scientific">Clostridium faecium</name>
    <dbReference type="NCBI Taxonomy" id="2762223"/>
    <lineage>
        <taxon>Bacteria</taxon>
        <taxon>Bacillati</taxon>
        <taxon>Bacillota</taxon>
        <taxon>Clostridia</taxon>
        <taxon>Eubacteriales</taxon>
        <taxon>Clostridiaceae</taxon>
        <taxon>Clostridium</taxon>
    </lineage>
</organism>